<dbReference type="Proteomes" id="UP000252355">
    <property type="component" value="Unassembled WGS sequence"/>
</dbReference>
<dbReference type="Pfam" id="PF25691">
    <property type="entry name" value="BW3TFN"/>
    <property type="match status" value="1"/>
</dbReference>
<gene>
    <name evidence="1" type="ORF">OZSIB_0348</name>
</gene>
<sequence length="177" mass="19499">MSLGLIVKTGRILTARLLMGDPIEGITHCAIGDGDATFTDPVNPPAPDIDQTALKNERARKKQYKRTFLKEDPEGTLIVNGIHYIETGEETQTIGVFFRFEENEANGITIREYGFFGGDVAYIAGLQSDYAANGVYHPDTNPTGEVLDPGYLYEVKNIPDFNKTSDTRVELVGVIKI</sequence>
<reference evidence="1 2" key="1">
    <citation type="submission" date="2018-05" db="EMBL/GenBank/DDBJ databases">
        <title>A metagenomic window into the 2 km-deep terrestrial subsurface aquifer revealed taxonomically and functionally diverse microbial community comprising novel uncultured bacterial lineages.</title>
        <authorList>
            <person name="Kadnikov V.V."/>
            <person name="Mardanov A.V."/>
            <person name="Beletsky A.V."/>
            <person name="Banks D."/>
            <person name="Pimenov N.V."/>
            <person name="Frank Y.A."/>
            <person name="Karnachuk O.V."/>
            <person name="Ravin N.V."/>
        </authorList>
    </citation>
    <scope>NUCLEOTIDE SEQUENCE [LARGE SCALE GENOMIC DNA]</scope>
    <source>
        <strain evidence="1">BY5</strain>
    </source>
</reference>
<name>A0A367ZM78_9BACT</name>
<proteinExistence type="predicted"/>
<protein>
    <submittedName>
        <fullName evidence="1">Uncharacterized protein</fullName>
    </submittedName>
</protein>
<dbReference type="AlphaFoldDB" id="A0A367ZM78"/>
<evidence type="ECO:0000313" key="1">
    <source>
        <dbReference type="EMBL" id="RCK79234.1"/>
    </source>
</evidence>
<evidence type="ECO:0000313" key="2">
    <source>
        <dbReference type="Proteomes" id="UP000252355"/>
    </source>
</evidence>
<dbReference type="InterPro" id="IPR058040">
    <property type="entry name" value="BW3TFN"/>
</dbReference>
<organism evidence="1 2">
    <name type="scientific">Candidatus Ozemobacter sibiricus</name>
    <dbReference type="NCBI Taxonomy" id="2268124"/>
    <lineage>
        <taxon>Bacteria</taxon>
        <taxon>Candidatus Ozemobacteria</taxon>
        <taxon>Candidatus Ozemobacterales</taxon>
        <taxon>Candidatus Ozemobacteraceae</taxon>
        <taxon>Candidatus Ozemobacter</taxon>
    </lineage>
</organism>
<comment type="caution">
    <text evidence="1">The sequence shown here is derived from an EMBL/GenBank/DDBJ whole genome shotgun (WGS) entry which is preliminary data.</text>
</comment>
<accession>A0A367ZM78</accession>
<dbReference type="EMBL" id="QOQW01000015">
    <property type="protein sequence ID" value="RCK79234.1"/>
    <property type="molecule type" value="Genomic_DNA"/>
</dbReference>